<dbReference type="GeneID" id="36406942"/>
<dbReference type="Proteomes" id="UP000054928">
    <property type="component" value="Unassembled WGS sequence"/>
</dbReference>
<evidence type="ECO:0000313" key="2">
    <source>
        <dbReference type="Proteomes" id="UP000054928"/>
    </source>
</evidence>
<accession>A0A0P1AKT4</accession>
<dbReference type="RefSeq" id="XP_024577917.1">
    <property type="nucleotide sequence ID" value="XM_024727329.1"/>
</dbReference>
<sequence length="66" mass="7701">MPTIVRIFLLRKRKFFPRKSEASVSMTIIGLHNEKVSVYVGAKPLIHINFIEYRLYIIENVTPQIA</sequence>
<protein>
    <submittedName>
        <fullName evidence="1">Uncharacterized protein</fullName>
    </submittedName>
</protein>
<dbReference type="AlphaFoldDB" id="A0A0P1AKT4"/>
<dbReference type="EMBL" id="CCYD01000553">
    <property type="protein sequence ID" value="CEG41548.1"/>
    <property type="molecule type" value="Genomic_DNA"/>
</dbReference>
<reference evidence="2" key="1">
    <citation type="submission" date="2014-09" db="EMBL/GenBank/DDBJ databases">
        <authorList>
            <person name="Sharma Rahul"/>
            <person name="Thines Marco"/>
        </authorList>
    </citation>
    <scope>NUCLEOTIDE SEQUENCE [LARGE SCALE GENOMIC DNA]</scope>
</reference>
<proteinExistence type="predicted"/>
<keyword evidence="2" id="KW-1185">Reference proteome</keyword>
<organism evidence="1 2">
    <name type="scientific">Plasmopara halstedii</name>
    <name type="common">Downy mildew of sunflower</name>
    <dbReference type="NCBI Taxonomy" id="4781"/>
    <lineage>
        <taxon>Eukaryota</taxon>
        <taxon>Sar</taxon>
        <taxon>Stramenopiles</taxon>
        <taxon>Oomycota</taxon>
        <taxon>Peronosporomycetes</taxon>
        <taxon>Peronosporales</taxon>
        <taxon>Peronosporaceae</taxon>
        <taxon>Plasmopara</taxon>
    </lineage>
</organism>
<name>A0A0P1AKT4_PLAHL</name>
<evidence type="ECO:0000313" key="1">
    <source>
        <dbReference type="EMBL" id="CEG41548.1"/>
    </source>
</evidence>